<dbReference type="EMBL" id="VSSQ01027033">
    <property type="protein sequence ID" value="MPM76041.1"/>
    <property type="molecule type" value="Genomic_DNA"/>
</dbReference>
<feature type="compositionally biased region" description="Basic and acidic residues" evidence="1">
    <location>
        <begin position="55"/>
        <end position="67"/>
    </location>
</feature>
<evidence type="ECO:0000313" key="2">
    <source>
        <dbReference type="EMBL" id="MPM76041.1"/>
    </source>
</evidence>
<feature type="region of interest" description="Disordered" evidence="1">
    <location>
        <begin position="1"/>
        <end position="90"/>
    </location>
</feature>
<gene>
    <name evidence="2" type="ORF">SDC9_123036</name>
</gene>
<protein>
    <submittedName>
        <fullName evidence="2">Uncharacterized protein</fullName>
    </submittedName>
</protein>
<organism evidence="2">
    <name type="scientific">bioreactor metagenome</name>
    <dbReference type="NCBI Taxonomy" id="1076179"/>
    <lineage>
        <taxon>unclassified sequences</taxon>
        <taxon>metagenomes</taxon>
        <taxon>ecological metagenomes</taxon>
    </lineage>
</organism>
<feature type="compositionally biased region" description="Basic and acidic residues" evidence="1">
    <location>
        <begin position="21"/>
        <end position="31"/>
    </location>
</feature>
<sequence length="90" mass="9780">MEGRNGNGGFVDRNGPVIRNIRTDQRTDGGRFRRRAGGRGKRDSVVHLHGGRTLPLERRDGADESVRTVRQAGPRVSPHSQSAAAARKPG</sequence>
<proteinExistence type="predicted"/>
<comment type="caution">
    <text evidence="2">The sequence shown here is derived from an EMBL/GenBank/DDBJ whole genome shotgun (WGS) entry which is preliminary data.</text>
</comment>
<accession>A0A645CGJ3</accession>
<dbReference type="AlphaFoldDB" id="A0A645CGJ3"/>
<evidence type="ECO:0000256" key="1">
    <source>
        <dbReference type="SAM" id="MobiDB-lite"/>
    </source>
</evidence>
<name>A0A645CGJ3_9ZZZZ</name>
<reference evidence="2" key="1">
    <citation type="submission" date="2019-08" db="EMBL/GenBank/DDBJ databases">
        <authorList>
            <person name="Kucharzyk K."/>
            <person name="Murdoch R.W."/>
            <person name="Higgins S."/>
            <person name="Loffler F."/>
        </authorList>
    </citation>
    <scope>NUCLEOTIDE SEQUENCE</scope>
</reference>